<evidence type="ECO:0000256" key="1">
    <source>
        <dbReference type="SAM" id="MobiDB-lite"/>
    </source>
</evidence>
<keyword evidence="3" id="KW-1185">Reference proteome</keyword>
<protein>
    <recommendedName>
        <fullName evidence="4">DUF4192 domain-containing protein</fullName>
    </recommendedName>
</protein>
<reference evidence="2 3" key="2">
    <citation type="submission" date="2020-03" db="EMBL/GenBank/DDBJ databases">
        <authorList>
            <person name="Ichikawa N."/>
            <person name="Kimura A."/>
            <person name="Kitahashi Y."/>
            <person name="Uohara A."/>
        </authorList>
    </citation>
    <scope>NUCLEOTIDE SEQUENCE [LARGE SCALE GENOMIC DNA]</scope>
    <source>
        <strain evidence="2 3">NBRC 108638</strain>
    </source>
</reference>
<dbReference type="RefSeq" id="WP_173077928.1">
    <property type="nucleotide sequence ID" value="NZ_BAABJB010000003.1"/>
</dbReference>
<sequence>MTPKLSLRSPAELISAVPYLLGFHPSDSVVVVGLRAKQLVFAARGDLDSPPGSVEYMTSVIMRQGVDSAAVIGFGAAERVHNPIIALSAALENHRVDVVEALRVADGRYWSYMCENQDCCSPDGMPYDPAASEIAAAATMAGQVALPDRAALVRQVAPIGGLTRESMRQATDRAAVRLADLLTTATPGDVLGSRALRRAGEAAVREAMQRHREGGRLTDDEVAWLTVLLVHLPVRDFAWERLGPGDWHVELWIDVLRRAEFELVPAPACLLAFAAWRSGQGALAHAAVERARRADPTYSMAQLLDEVLGRGVPPSIMDDFPLSRRSRPGARKPRRRPRRAKA</sequence>
<dbReference type="Pfam" id="PF13830">
    <property type="entry name" value="DUF4192"/>
    <property type="match status" value="1"/>
</dbReference>
<name>A0A6V8L741_9ACTN</name>
<proteinExistence type="predicted"/>
<accession>A0A6V8L741</accession>
<dbReference type="EMBL" id="BLPG01000001">
    <property type="protein sequence ID" value="GFJ90641.1"/>
    <property type="molecule type" value="Genomic_DNA"/>
</dbReference>
<gene>
    <name evidence="2" type="ORF">Prum_042830</name>
</gene>
<evidence type="ECO:0000313" key="2">
    <source>
        <dbReference type="EMBL" id="GFJ90641.1"/>
    </source>
</evidence>
<feature type="region of interest" description="Disordered" evidence="1">
    <location>
        <begin position="322"/>
        <end position="342"/>
    </location>
</feature>
<dbReference type="Proteomes" id="UP000482960">
    <property type="component" value="Unassembled WGS sequence"/>
</dbReference>
<comment type="caution">
    <text evidence="2">The sequence shown here is derived from an EMBL/GenBank/DDBJ whole genome shotgun (WGS) entry which is preliminary data.</text>
</comment>
<evidence type="ECO:0008006" key="4">
    <source>
        <dbReference type="Google" id="ProtNLM"/>
    </source>
</evidence>
<evidence type="ECO:0000313" key="3">
    <source>
        <dbReference type="Proteomes" id="UP000482960"/>
    </source>
</evidence>
<feature type="compositionally biased region" description="Basic residues" evidence="1">
    <location>
        <begin position="324"/>
        <end position="342"/>
    </location>
</feature>
<dbReference type="AlphaFoldDB" id="A0A6V8L741"/>
<reference evidence="2 3" key="1">
    <citation type="submission" date="2020-03" db="EMBL/GenBank/DDBJ databases">
        <title>Whole genome shotgun sequence of Phytohabitans rumicis NBRC 108638.</title>
        <authorList>
            <person name="Komaki H."/>
            <person name="Tamura T."/>
        </authorList>
    </citation>
    <scope>NUCLEOTIDE SEQUENCE [LARGE SCALE GENOMIC DNA]</scope>
    <source>
        <strain evidence="2 3">NBRC 108638</strain>
    </source>
</reference>
<organism evidence="2 3">
    <name type="scientific">Phytohabitans rumicis</name>
    <dbReference type="NCBI Taxonomy" id="1076125"/>
    <lineage>
        <taxon>Bacteria</taxon>
        <taxon>Bacillati</taxon>
        <taxon>Actinomycetota</taxon>
        <taxon>Actinomycetes</taxon>
        <taxon>Micromonosporales</taxon>
        <taxon>Micromonosporaceae</taxon>
    </lineage>
</organism>
<dbReference type="InterPro" id="IPR025447">
    <property type="entry name" value="DUF4192"/>
</dbReference>